<feature type="domain" description="HTH tetR-type" evidence="5">
    <location>
        <begin position="16"/>
        <end position="74"/>
    </location>
</feature>
<evidence type="ECO:0000256" key="1">
    <source>
        <dbReference type="ARBA" id="ARBA00023015"/>
    </source>
</evidence>
<keyword evidence="1" id="KW-0805">Transcription regulation</keyword>
<dbReference type="InterPro" id="IPR001647">
    <property type="entry name" value="HTH_TetR"/>
</dbReference>
<evidence type="ECO:0000313" key="6">
    <source>
        <dbReference type="EMBL" id="PKB41307.1"/>
    </source>
</evidence>
<dbReference type="Proteomes" id="UP000232453">
    <property type="component" value="Unassembled WGS sequence"/>
</dbReference>
<evidence type="ECO:0000256" key="4">
    <source>
        <dbReference type="PROSITE-ProRule" id="PRU00335"/>
    </source>
</evidence>
<keyword evidence="3" id="KW-0804">Transcription</keyword>
<dbReference type="InterPro" id="IPR009057">
    <property type="entry name" value="Homeodomain-like_sf"/>
</dbReference>
<comment type="caution">
    <text evidence="6">The sequence shown here is derived from an EMBL/GenBank/DDBJ whole genome shotgun (WGS) entry which is preliminary data.</text>
</comment>
<dbReference type="GO" id="GO:0000976">
    <property type="term" value="F:transcription cis-regulatory region binding"/>
    <property type="evidence" value="ECO:0007669"/>
    <property type="project" value="TreeGrafter"/>
</dbReference>
<dbReference type="EMBL" id="PHUJ01000002">
    <property type="protein sequence ID" value="PKB41307.1"/>
    <property type="molecule type" value="Genomic_DNA"/>
</dbReference>
<sequence length="194" mass="20828">MVRTTAAVGAKRADAVRNIERALDAAVTCLSARPSATMAEIAKQAGIGRVTLYGHFASRTELVDAVVARVVERGDEALAQVDLDGDPRAALERLIRNSWRLVDEARTVVAVAEAELPPERIRSLHDSPAARVQALIERGRDDGSFRDDTPVTWQIAVLHQVLHGAGAEVAAGRVAPADAPDLITATVFDLLDRR</sequence>
<organism evidence="6 7">
    <name type="scientific">Pseudonocardia alni</name>
    <name type="common">Amycolata alni</name>
    <dbReference type="NCBI Taxonomy" id="33907"/>
    <lineage>
        <taxon>Bacteria</taxon>
        <taxon>Bacillati</taxon>
        <taxon>Actinomycetota</taxon>
        <taxon>Actinomycetes</taxon>
        <taxon>Pseudonocardiales</taxon>
        <taxon>Pseudonocardiaceae</taxon>
        <taxon>Pseudonocardia</taxon>
    </lineage>
</organism>
<dbReference type="Gene3D" id="1.10.357.10">
    <property type="entry name" value="Tetracycline Repressor, domain 2"/>
    <property type="match status" value="1"/>
</dbReference>
<dbReference type="PANTHER" id="PTHR30055">
    <property type="entry name" value="HTH-TYPE TRANSCRIPTIONAL REGULATOR RUTR"/>
    <property type="match status" value="1"/>
</dbReference>
<dbReference type="SUPFAM" id="SSF48498">
    <property type="entry name" value="Tetracyclin repressor-like, C-terminal domain"/>
    <property type="match status" value="1"/>
</dbReference>
<dbReference type="AlphaFoldDB" id="A0AA44UV42"/>
<dbReference type="InterPro" id="IPR050109">
    <property type="entry name" value="HTH-type_TetR-like_transc_reg"/>
</dbReference>
<feature type="DNA-binding region" description="H-T-H motif" evidence="4">
    <location>
        <begin position="37"/>
        <end position="56"/>
    </location>
</feature>
<name>A0AA44UV42_PSEA5</name>
<reference evidence="6 7" key="1">
    <citation type="submission" date="2017-11" db="EMBL/GenBank/DDBJ databases">
        <title>Sequencing the genomes of 1000 actinobacteria strains.</title>
        <authorList>
            <person name="Klenk H.-P."/>
        </authorList>
    </citation>
    <scope>NUCLEOTIDE SEQUENCE [LARGE SCALE GENOMIC DNA]</scope>
    <source>
        <strain evidence="6 7">DSM 44104</strain>
    </source>
</reference>
<evidence type="ECO:0000256" key="3">
    <source>
        <dbReference type="ARBA" id="ARBA00023163"/>
    </source>
</evidence>
<dbReference type="InterPro" id="IPR036271">
    <property type="entry name" value="Tet_transcr_reg_TetR-rel_C_sf"/>
</dbReference>
<dbReference type="Pfam" id="PF00440">
    <property type="entry name" value="TetR_N"/>
    <property type="match status" value="1"/>
</dbReference>
<dbReference type="PANTHER" id="PTHR30055:SF234">
    <property type="entry name" value="HTH-TYPE TRANSCRIPTIONAL REGULATOR BETI"/>
    <property type="match status" value="1"/>
</dbReference>
<dbReference type="PROSITE" id="PS50977">
    <property type="entry name" value="HTH_TETR_2"/>
    <property type="match status" value="1"/>
</dbReference>
<gene>
    <name evidence="6" type="ORF">ATL51_0269</name>
</gene>
<protein>
    <submittedName>
        <fullName evidence="6">TetR family transcriptional regulator</fullName>
    </submittedName>
</protein>
<evidence type="ECO:0000256" key="2">
    <source>
        <dbReference type="ARBA" id="ARBA00023125"/>
    </source>
</evidence>
<keyword evidence="2 4" id="KW-0238">DNA-binding</keyword>
<dbReference type="SUPFAM" id="SSF46689">
    <property type="entry name" value="Homeodomain-like"/>
    <property type="match status" value="1"/>
</dbReference>
<proteinExistence type="predicted"/>
<dbReference type="GO" id="GO:0003700">
    <property type="term" value="F:DNA-binding transcription factor activity"/>
    <property type="evidence" value="ECO:0007669"/>
    <property type="project" value="TreeGrafter"/>
</dbReference>
<evidence type="ECO:0000313" key="7">
    <source>
        <dbReference type="Proteomes" id="UP000232453"/>
    </source>
</evidence>
<accession>A0AA44UV42</accession>
<evidence type="ECO:0000259" key="5">
    <source>
        <dbReference type="PROSITE" id="PS50977"/>
    </source>
</evidence>